<organism evidence="2 3">
    <name type="scientific">Actinoplanes teichomyceticus</name>
    <dbReference type="NCBI Taxonomy" id="1867"/>
    <lineage>
        <taxon>Bacteria</taxon>
        <taxon>Bacillati</taxon>
        <taxon>Actinomycetota</taxon>
        <taxon>Actinomycetes</taxon>
        <taxon>Micromonosporales</taxon>
        <taxon>Micromonosporaceae</taxon>
        <taxon>Actinoplanes</taxon>
    </lineage>
</organism>
<accession>A0A561VGS3</accession>
<keyword evidence="1" id="KW-0732">Signal</keyword>
<dbReference type="AlphaFoldDB" id="A0A561VGS3"/>
<feature type="signal peptide" evidence="1">
    <location>
        <begin position="1"/>
        <end position="28"/>
    </location>
</feature>
<evidence type="ECO:0000313" key="2">
    <source>
        <dbReference type="EMBL" id="TWG10807.1"/>
    </source>
</evidence>
<dbReference type="RefSeq" id="WP_145831113.1">
    <property type="nucleotide sequence ID" value="NZ_BOMX01000064.1"/>
</dbReference>
<proteinExistence type="predicted"/>
<keyword evidence="3" id="KW-1185">Reference proteome</keyword>
<gene>
    <name evidence="2" type="ORF">FHX34_107304</name>
</gene>
<sequence length="127" mass="13137">MRLWRLRALGTTVAAAAATLSFTTPAVSAPAAGPALEIKSIAFDRAQVDVTQDYATVNLTWTMSGGEHDDGTGVFHLAVSTGRLEPGQYTIGFSLTDEAGNTSMWGYPNNAGNPIPSGPPVLTVTAG</sequence>
<dbReference type="Proteomes" id="UP000320239">
    <property type="component" value="Unassembled WGS sequence"/>
</dbReference>
<reference evidence="2 3" key="1">
    <citation type="submission" date="2019-06" db="EMBL/GenBank/DDBJ databases">
        <title>Sequencing the genomes of 1000 actinobacteria strains.</title>
        <authorList>
            <person name="Klenk H.-P."/>
        </authorList>
    </citation>
    <scope>NUCLEOTIDE SEQUENCE [LARGE SCALE GENOMIC DNA]</scope>
    <source>
        <strain evidence="2 3">DSM 43866</strain>
    </source>
</reference>
<comment type="caution">
    <text evidence="2">The sequence shown here is derived from an EMBL/GenBank/DDBJ whole genome shotgun (WGS) entry which is preliminary data.</text>
</comment>
<protein>
    <recommendedName>
        <fullName evidence="4">Ig-like domain-containing protein</fullName>
    </recommendedName>
</protein>
<evidence type="ECO:0008006" key="4">
    <source>
        <dbReference type="Google" id="ProtNLM"/>
    </source>
</evidence>
<evidence type="ECO:0000313" key="3">
    <source>
        <dbReference type="Proteomes" id="UP000320239"/>
    </source>
</evidence>
<dbReference type="EMBL" id="VIWY01000007">
    <property type="protein sequence ID" value="TWG10807.1"/>
    <property type="molecule type" value="Genomic_DNA"/>
</dbReference>
<evidence type="ECO:0000256" key="1">
    <source>
        <dbReference type="SAM" id="SignalP"/>
    </source>
</evidence>
<feature type="chain" id="PRO_5038699538" description="Ig-like domain-containing protein" evidence="1">
    <location>
        <begin position="29"/>
        <end position="127"/>
    </location>
</feature>
<dbReference type="OrthoDB" id="3954202at2"/>
<name>A0A561VGS3_ACTTI</name>